<dbReference type="EMBL" id="WMIE01000030">
    <property type="protein sequence ID" value="MTH80158.1"/>
    <property type="molecule type" value="Genomic_DNA"/>
</dbReference>
<proteinExistence type="predicted"/>
<reference evidence="1 2" key="1">
    <citation type="submission" date="2019-11" db="EMBL/GenBank/DDBJ databases">
        <authorList>
            <person name="Dong K."/>
        </authorList>
    </citation>
    <scope>NUCLEOTIDE SEQUENCE [LARGE SCALE GENOMIC DNA]</scope>
    <source>
        <strain evidence="1 2">NBRC 111993</strain>
    </source>
</reference>
<accession>A0A6L6JG41</accession>
<dbReference type="AlphaFoldDB" id="A0A6L6JG41"/>
<dbReference type="Proteomes" id="UP000478183">
    <property type="component" value="Unassembled WGS sequence"/>
</dbReference>
<organism evidence="1 2">
    <name type="scientific">Paracoccus aestuariivivens</name>
    <dbReference type="NCBI Taxonomy" id="1820333"/>
    <lineage>
        <taxon>Bacteria</taxon>
        <taxon>Pseudomonadati</taxon>
        <taxon>Pseudomonadota</taxon>
        <taxon>Alphaproteobacteria</taxon>
        <taxon>Rhodobacterales</taxon>
        <taxon>Paracoccaceae</taxon>
        <taxon>Paracoccus</taxon>
    </lineage>
</organism>
<evidence type="ECO:0000313" key="2">
    <source>
        <dbReference type="Proteomes" id="UP000478183"/>
    </source>
</evidence>
<dbReference type="OrthoDB" id="7404855at2"/>
<evidence type="ECO:0000313" key="1">
    <source>
        <dbReference type="EMBL" id="MTH80158.1"/>
    </source>
</evidence>
<gene>
    <name evidence="1" type="ORF">GL286_20895</name>
</gene>
<keyword evidence="2" id="KW-1185">Reference proteome</keyword>
<comment type="caution">
    <text evidence="1">The sequence shown here is derived from an EMBL/GenBank/DDBJ whole genome shotgun (WGS) entry which is preliminary data.</text>
</comment>
<name>A0A6L6JG41_9RHOB</name>
<protein>
    <submittedName>
        <fullName evidence="1">Uncharacterized protein</fullName>
    </submittedName>
</protein>
<sequence length="244" mass="27312">MFFRKRPAKPSEPEIRFLCEPDDEAVIARPFPAQRHLPDWFRKLPAVDSEHYGLNDTGLTVKRCMPFLDAMSTGWILPLAASIRLEIANGGTEVVGAWDFDRAMMSNHGEHQVAGHPWQGKNGPRPPRKFHSFWTIVTPPGYSCLFIAPMNRPNGIFEIVAGIVDTDTYRAPVHFPFFATASDGLYALEKGMPLAQVIPFRRADASLEAYIGPESQEEAAARVAVSRNTRASTGWYRTDARAKR</sequence>